<dbReference type="Gene3D" id="3.40.50.2060">
    <property type="match status" value="1"/>
</dbReference>
<evidence type="ECO:0000256" key="1">
    <source>
        <dbReference type="ARBA" id="ARBA00009884"/>
    </source>
</evidence>
<dbReference type="InterPro" id="IPR043154">
    <property type="entry name" value="Sec-1-like_dom1"/>
</dbReference>
<reference evidence="2 3" key="1">
    <citation type="journal article" date="2021" name="J. Hered.">
        <title>A chromosome-level genome assembly of the parasitoid wasp, Cotesia glomerata (Hymenoptera: Braconidae).</title>
        <authorList>
            <person name="Pinto B.J."/>
            <person name="Weis J.J."/>
            <person name="Gamble T."/>
            <person name="Ode P.J."/>
            <person name="Paul R."/>
            <person name="Zaspel J.M."/>
        </authorList>
    </citation>
    <scope>NUCLEOTIDE SEQUENCE [LARGE SCALE GENOMIC DNA]</scope>
    <source>
        <strain evidence="2">CgM1</strain>
    </source>
</reference>
<dbReference type="Proteomes" id="UP000826195">
    <property type="component" value="Unassembled WGS sequence"/>
</dbReference>
<sequence length="165" mass="18642">MKPLDSFVGVTVLKKHGVDKIHLLEPGLKPTNSQRKFLISSNLISCKRVLDQIQSGISQSDGLNFHILINPYIPTVVHSLIEEEGLADLVTVRALSWEFIRIDDNVLSLECLIYVDLYYHKNTSLLLNDYPIRSLRLLRLLSITSNGLTPNESHIIQKSHLHAHG</sequence>
<dbReference type="AlphaFoldDB" id="A0AAV7IC51"/>
<organism evidence="2 3">
    <name type="scientific">Cotesia glomerata</name>
    <name type="common">Lepidopteran parasitic wasp</name>
    <name type="synonym">Apanteles glomeratus</name>
    <dbReference type="NCBI Taxonomy" id="32391"/>
    <lineage>
        <taxon>Eukaryota</taxon>
        <taxon>Metazoa</taxon>
        <taxon>Ecdysozoa</taxon>
        <taxon>Arthropoda</taxon>
        <taxon>Hexapoda</taxon>
        <taxon>Insecta</taxon>
        <taxon>Pterygota</taxon>
        <taxon>Neoptera</taxon>
        <taxon>Endopterygota</taxon>
        <taxon>Hymenoptera</taxon>
        <taxon>Apocrita</taxon>
        <taxon>Ichneumonoidea</taxon>
        <taxon>Braconidae</taxon>
        <taxon>Microgastrinae</taxon>
        <taxon>Cotesia</taxon>
    </lineage>
</organism>
<comment type="similarity">
    <text evidence="1">Belongs to the STXBP/unc-18/SEC1 family.</text>
</comment>
<dbReference type="InterPro" id="IPR001619">
    <property type="entry name" value="Sec1-like"/>
</dbReference>
<evidence type="ECO:0000313" key="3">
    <source>
        <dbReference type="Proteomes" id="UP000826195"/>
    </source>
</evidence>
<dbReference type="InterPro" id="IPR036045">
    <property type="entry name" value="Sec1-like_sf"/>
</dbReference>
<dbReference type="Pfam" id="PF00995">
    <property type="entry name" value="Sec1"/>
    <property type="match status" value="1"/>
</dbReference>
<proteinExistence type="inferred from homology"/>
<dbReference type="EMBL" id="JAHXZJ010001864">
    <property type="protein sequence ID" value="KAH0549329.1"/>
    <property type="molecule type" value="Genomic_DNA"/>
</dbReference>
<keyword evidence="3" id="KW-1185">Reference proteome</keyword>
<comment type="caution">
    <text evidence="2">The sequence shown here is derived from an EMBL/GenBank/DDBJ whole genome shotgun (WGS) entry which is preliminary data.</text>
</comment>
<dbReference type="GO" id="GO:0016192">
    <property type="term" value="P:vesicle-mediated transport"/>
    <property type="evidence" value="ECO:0007669"/>
    <property type="project" value="InterPro"/>
</dbReference>
<name>A0AAV7IC51_COTGL</name>
<protein>
    <submittedName>
        <fullName evidence="2">Uncharacterized protein</fullName>
    </submittedName>
</protein>
<accession>A0AAV7IC51</accession>
<dbReference type="SUPFAM" id="SSF56815">
    <property type="entry name" value="Sec1/munc18-like (SM) proteins"/>
    <property type="match status" value="1"/>
</dbReference>
<gene>
    <name evidence="2" type="ORF">KQX54_008337</name>
</gene>
<evidence type="ECO:0000313" key="2">
    <source>
        <dbReference type="EMBL" id="KAH0549329.1"/>
    </source>
</evidence>